<gene>
    <name evidence="3" type="ORF">ACFO5W_18665</name>
</gene>
<evidence type="ECO:0000313" key="4">
    <source>
        <dbReference type="Proteomes" id="UP001595961"/>
    </source>
</evidence>
<comment type="caution">
    <text evidence="3">The sequence shown here is derived from an EMBL/GenBank/DDBJ whole genome shotgun (WGS) entry which is preliminary data.</text>
</comment>
<evidence type="ECO:0000256" key="1">
    <source>
        <dbReference type="SAM" id="Phobius"/>
    </source>
</evidence>
<reference evidence="4" key="1">
    <citation type="journal article" date="2019" name="Int. J. Syst. Evol. Microbiol.">
        <title>The Global Catalogue of Microorganisms (GCM) 10K type strain sequencing project: providing services to taxonomists for standard genome sequencing and annotation.</title>
        <authorList>
            <consortium name="The Broad Institute Genomics Platform"/>
            <consortium name="The Broad Institute Genome Sequencing Center for Infectious Disease"/>
            <person name="Wu L."/>
            <person name="Ma J."/>
        </authorList>
    </citation>
    <scope>NUCLEOTIDE SEQUENCE [LARGE SCALE GENOMIC DNA]</scope>
    <source>
        <strain evidence="4">CCM 4481</strain>
    </source>
</reference>
<feature type="transmembrane region" description="Helical" evidence="1">
    <location>
        <begin position="12"/>
        <end position="35"/>
    </location>
</feature>
<organism evidence="3 4">
    <name type="scientific">Dyella halodurans</name>
    <dbReference type="NCBI Taxonomy" id="1920171"/>
    <lineage>
        <taxon>Bacteria</taxon>
        <taxon>Pseudomonadati</taxon>
        <taxon>Pseudomonadota</taxon>
        <taxon>Gammaproteobacteria</taxon>
        <taxon>Lysobacterales</taxon>
        <taxon>Rhodanobacteraceae</taxon>
        <taxon>Dyella</taxon>
    </lineage>
</organism>
<name>A0ABV9C6L0_9GAMM</name>
<dbReference type="Proteomes" id="UP001595961">
    <property type="component" value="Unassembled WGS sequence"/>
</dbReference>
<accession>A0ABV9C6L0</accession>
<dbReference type="Pfam" id="PF21742">
    <property type="entry name" value="DUF6868"/>
    <property type="match status" value="1"/>
</dbReference>
<proteinExistence type="predicted"/>
<keyword evidence="1" id="KW-0812">Transmembrane</keyword>
<dbReference type="EMBL" id="JBHSGA010000020">
    <property type="protein sequence ID" value="MFC4528674.1"/>
    <property type="molecule type" value="Genomic_DNA"/>
</dbReference>
<feature type="transmembrane region" description="Helical" evidence="1">
    <location>
        <begin position="55"/>
        <end position="79"/>
    </location>
</feature>
<protein>
    <submittedName>
        <fullName evidence="3">DUF6868 family protein</fullName>
    </submittedName>
</protein>
<dbReference type="RefSeq" id="WP_266147975.1">
    <property type="nucleotide sequence ID" value="NZ_CP064028.1"/>
</dbReference>
<feature type="domain" description="DUF6868" evidence="2">
    <location>
        <begin position="1"/>
        <end position="78"/>
    </location>
</feature>
<sequence length="84" mass="9815">MSTTLIKDMLLWSIGLNYAVLLLWAGTFVFARGWMYRMHGRWFKLSDETFDAIHYAGLAVYKIGILLFVLMPWLALYLADSIRH</sequence>
<evidence type="ECO:0000313" key="3">
    <source>
        <dbReference type="EMBL" id="MFC4528674.1"/>
    </source>
</evidence>
<evidence type="ECO:0000259" key="2">
    <source>
        <dbReference type="Pfam" id="PF21742"/>
    </source>
</evidence>
<keyword evidence="1" id="KW-1133">Transmembrane helix</keyword>
<keyword evidence="1" id="KW-0472">Membrane</keyword>
<keyword evidence="4" id="KW-1185">Reference proteome</keyword>
<dbReference type="InterPro" id="IPR049220">
    <property type="entry name" value="DUF6868"/>
</dbReference>